<evidence type="ECO:0000313" key="12">
    <source>
        <dbReference type="EMBL" id="GIQ69737.1"/>
    </source>
</evidence>
<evidence type="ECO:0000313" key="13">
    <source>
        <dbReference type="Proteomes" id="UP000677918"/>
    </source>
</evidence>
<evidence type="ECO:0000259" key="10">
    <source>
        <dbReference type="Pfam" id="PF08501"/>
    </source>
</evidence>
<feature type="binding site" evidence="8">
    <location>
        <position position="117"/>
    </location>
    <ligand>
        <name>shikimate</name>
        <dbReference type="ChEBI" id="CHEBI:36208"/>
    </ligand>
</feature>
<dbReference type="PANTHER" id="PTHR21089:SF1">
    <property type="entry name" value="BIFUNCTIONAL 3-DEHYDROQUINATE DEHYDRATASE_SHIKIMATE DEHYDROGENASE, CHLOROPLASTIC"/>
    <property type="match status" value="1"/>
</dbReference>
<dbReference type="Gene3D" id="3.40.50.720">
    <property type="entry name" value="NAD(P)-binding Rossmann-like Domain"/>
    <property type="match status" value="1"/>
</dbReference>
<evidence type="ECO:0000256" key="8">
    <source>
        <dbReference type="HAMAP-Rule" id="MF_00222"/>
    </source>
</evidence>
<dbReference type="GO" id="GO:0050661">
    <property type="term" value="F:NADP binding"/>
    <property type="evidence" value="ECO:0007669"/>
    <property type="project" value="InterPro"/>
</dbReference>
<feature type="binding site" evidence="8">
    <location>
        <position position="255"/>
    </location>
    <ligand>
        <name>NADP(+)</name>
        <dbReference type="ChEBI" id="CHEBI:58349"/>
    </ligand>
</feature>
<dbReference type="InterPro" id="IPR046346">
    <property type="entry name" value="Aminoacid_DH-like_N_sf"/>
</dbReference>
<dbReference type="NCBIfam" id="NF001319">
    <property type="entry name" value="PRK00258.3-3"/>
    <property type="match status" value="1"/>
</dbReference>
<dbReference type="Gene3D" id="3.40.50.10860">
    <property type="entry name" value="Leucine Dehydrogenase, chain A, domain 1"/>
    <property type="match status" value="1"/>
</dbReference>
<dbReference type="EC" id="1.1.1.25" evidence="2 8"/>
<dbReference type="HAMAP" id="MF_00222">
    <property type="entry name" value="Shikimate_DH_AroE"/>
    <property type="match status" value="1"/>
</dbReference>
<feature type="binding site" evidence="8">
    <location>
        <begin position="166"/>
        <end position="171"/>
    </location>
    <ligand>
        <name>NADP(+)</name>
        <dbReference type="ChEBI" id="CHEBI:58349"/>
    </ligand>
</feature>
<keyword evidence="13" id="KW-1185">Reference proteome</keyword>
<evidence type="ECO:0000256" key="6">
    <source>
        <dbReference type="ARBA" id="ARBA00023141"/>
    </source>
</evidence>
<proteinExistence type="inferred from homology"/>
<reference evidence="12" key="1">
    <citation type="submission" date="2021-04" db="EMBL/GenBank/DDBJ databases">
        <title>Draft genome sequence of Xylanibacillus composti strain K13.</title>
        <authorList>
            <person name="Uke A."/>
            <person name="Chhe C."/>
            <person name="Baramee S."/>
            <person name="Kosugi A."/>
        </authorList>
    </citation>
    <scope>NUCLEOTIDE SEQUENCE</scope>
    <source>
        <strain evidence="12">K13</strain>
    </source>
</reference>
<evidence type="ECO:0000256" key="5">
    <source>
        <dbReference type="ARBA" id="ARBA00023002"/>
    </source>
</evidence>
<name>A0A8J4H2G1_9BACL</name>
<feature type="active site" description="Proton acceptor" evidence="8">
    <location>
        <position position="81"/>
    </location>
</feature>
<comment type="subunit">
    <text evidence="8">Homodimer.</text>
</comment>
<feature type="domain" description="Shikimate dehydrogenase substrate binding N-terminal" evidence="10">
    <location>
        <begin position="22"/>
        <end position="104"/>
    </location>
</feature>
<evidence type="ECO:0000256" key="3">
    <source>
        <dbReference type="ARBA" id="ARBA00022605"/>
    </source>
</evidence>
<dbReference type="InterPro" id="IPR006151">
    <property type="entry name" value="Shikm_DH/Glu-tRNA_Rdtase"/>
</dbReference>
<feature type="binding site" evidence="8">
    <location>
        <position position="232"/>
    </location>
    <ligand>
        <name>NADP(+)</name>
        <dbReference type="ChEBI" id="CHEBI:58349"/>
    </ligand>
</feature>
<dbReference type="GO" id="GO:0008652">
    <property type="term" value="P:amino acid biosynthetic process"/>
    <property type="evidence" value="ECO:0007669"/>
    <property type="project" value="UniProtKB-KW"/>
</dbReference>
<accession>A0A8J4H2G1</accession>
<dbReference type="PANTHER" id="PTHR21089">
    <property type="entry name" value="SHIKIMATE DEHYDROGENASE"/>
    <property type="match status" value="1"/>
</dbReference>
<dbReference type="GO" id="GO:0009423">
    <property type="term" value="P:chorismate biosynthetic process"/>
    <property type="evidence" value="ECO:0007669"/>
    <property type="project" value="UniProtKB-UniRule"/>
</dbReference>
<feature type="binding site" evidence="8">
    <location>
        <position position="234"/>
    </location>
    <ligand>
        <name>shikimate</name>
        <dbReference type="ChEBI" id="CHEBI:36208"/>
    </ligand>
</feature>
<feature type="binding site" evidence="8">
    <location>
        <position position="93"/>
    </location>
    <ligand>
        <name>NADP(+)</name>
        <dbReference type="ChEBI" id="CHEBI:58349"/>
    </ligand>
</feature>
<dbReference type="GO" id="GO:0009073">
    <property type="term" value="P:aromatic amino acid family biosynthetic process"/>
    <property type="evidence" value="ECO:0007669"/>
    <property type="project" value="UniProtKB-KW"/>
</dbReference>
<dbReference type="CDD" id="cd01065">
    <property type="entry name" value="NAD_bind_Shikimate_DH"/>
    <property type="match status" value="1"/>
</dbReference>
<feature type="binding site" evidence="8">
    <location>
        <begin position="30"/>
        <end position="32"/>
    </location>
    <ligand>
        <name>shikimate</name>
        <dbReference type="ChEBI" id="CHEBI:36208"/>
    </ligand>
</feature>
<keyword evidence="6 8" id="KW-0057">Aromatic amino acid biosynthesis</keyword>
<keyword evidence="4 8" id="KW-0521">NADP</keyword>
<dbReference type="NCBIfam" id="TIGR00507">
    <property type="entry name" value="aroE"/>
    <property type="match status" value="1"/>
</dbReference>
<dbReference type="RefSeq" id="WP_213412529.1">
    <property type="nucleotide sequence ID" value="NZ_BOVK01000032.1"/>
</dbReference>
<feature type="binding site" evidence="8">
    <location>
        <position position="262"/>
    </location>
    <ligand>
        <name>shikimate</name>
        <dbReference type="ChEBI" id="CHEBI:36208"/>
    </ligand>
</feature>
<dbReference type="SUPFAM" id="SSF51735">
    <property type="entry name" value="NAD(P)-binding Rossmann-fold domains"/>
    <property type="match status" value="1"/>
</dbReference>
<dbReference type="AlphaFoldDB" id="A0A8J4H2G1"/>
<evidence type="ECO:0000256" key="2">
    <source>
        <dbReference type="ARBA" id="ARBA00012962"/>
    </source>
</evidence>
<comment type="catalytic activity">
    <reaction evidence="7 8">
        <text>shikimate + NADP(+) = 3-dehydroshikimate + NADPH + H(+)</text>
        <dbReference type="Rhea" id="RHEA:17737"/>
        <dbReference type="ChEBI" id="CHEBI:15378"/>
        <dbReference type="ChEBI" id="CHEBI:16630"/>
        <dbReference type="ChEBI" id="CHEBI:36208"/>
        <dbReference type="ChEBI" id="CHEBI:57783"/>
        <dbReference type="ChEBI" id="CHEBI:58349"/>
        <dbReference type="EC" id="1.1.1.25"/>
    </reaction>
</comment>
<dbReference type="EMBL" id="BOVK01000032">
    <property type="protein sequence ID" value="GIQ69737.1"/>
    <property type="molecule type" value="Genomic_DNA"/>
</dbReference>
<dbReference type="InterPro" id="IPR013708">
    <property type="entry name" value="Shikimate_DH-bd_N"/>
</dbReference>
<dbReference type="Proteomes" id="UP000677918">
    <property type="component" value="Unassembled WGS sequence"/>
</dbReference>
<comment type="function">
    <text evidence="8">Involved in the biosynthesis of the chorismate, which leads to the biosynthesis of aromatic amino acids. Catalyzes the reversible NADPH linked reduction of 3-dehydroshikimate (DHSA) to yield shikimate (SA).</text>
</comment>
<dbReference type="InterPro" id="IPR022893">
    <property type="entry name" value="Shikimate_DH_fam"/>
</dbReference>
<feature type="binding site" evidence="8">
    <location>
        <position position="102"/>
    </location>
    <ligand>
        <name>shikimate</name>
        <dbReference type="ChEBI" id="CHEBI:36208"/>
    </ligand>
</feature>
<dbReference type="UniPathway" id="UPA00053">
    <property type="reaction ID" value="UER00087"/>
</dbReference>
<keyword evidence="3 8" id="KW-0028">Amino-acid biosynthesis</keyword>
<dbReference type="SUPFAM" id="SSF53223">
    <property type="entry name" value="Aminoacid dehydrogenase-like, N-terminal domain"/>
    <property type="match status" value="1"/>
</dbReference>
<gene>
    <name evidence="8 12" type="primary">aroE</name>
    <name evidence="12" type="ORF">XYCOK13_25610</name>
</gene>
<feature type="binding site" evidence="8">
    <location>
        <position position="77"/>
    </location>
    <ligand>
        <name>shikimate</name>
        <dbReference type="ChEBI" id="CHEBI:36208"/>
    </ligand>
</feature>
<dbReference type="InterPro" id="IPR011342">
    <property type="entry name" value="Shikimate_DH"/>
</dbReference>
<protein>
    <recommendedName>
        <fullName evidence="2 8">Shikimate dehydrogenase (NADP(+))</fullName>
        <shortName evidence="8">SDH</shortName>
        <ecNumber evidence="2 8">1.1.1.25</ecNumber>
    </recommendedName>
</protein>
<dbReference type="InterPro" id="IPR036291">
    <property type="entry name" value="NAD(P)-bd_dom_sf"/>
</dbReference>
<evidence type="ECO:0000259" key="9">
    <source>
        <dbReference type="Pfam" id="PF01488"/>
    </source>
</evidence>
<keyword evidence="5 8" id="KW-0560">Oxidoreductase</keyword>
<dbReference type="Pfam" id="PF18317">
    <property type="entry name" value="SDH_C"/>
    <property type="match status" value="1"/>
</dbReference>
<dbReference type="InterPro" id="IPR041121">
    <property type="entry name" value="SDH_C"/>
</dbReference>
<dbReference type="GO" id="GO:0004764">
    <property type="term" value="F:shikimate 3-dehydrogenase (NADP+) activity"/>
    <property type="evidence" value="ECO:0007669"/>
    <property type="project" value="UniProtKB-UniRule"/>
</dbReference>
<dbReference type="Pfam" id="PF08501">
    <property type="entry name" value="Shikimate_dh_N"/>
    <property type="match status" value="1"/>
</dbReference>
<feature type="domain" description="SDH C-terminal" evidence="11">
    <location>
        <begin position="255"/>
        <end position="285"/>
    </location>
</feature>
<organism evidence="12 13">
    <name type="scientific">Xylanibacillus composti</name>
    <dbReference type="NCBI Taxonomy" id="1572762"/>
    <lineage>
        <taxon>Bacteria</taxon>
        <taxon>Bacillati</taxon>
        <taxon>Bacillota</taxon>
        <taxon>Bacilli</taxon>
        <taxon>Bacillales</taxon>
        <taxon>Paenibacillaceae</taxon>
        <taxon>Xylanibacillus</taxon>
    </lineage>
</organism>
<feature type="domain" description="Quinate/shikimate 5-dehydrogenase/glutamyl-tRNA reductase" evidence="9">
    <location>
        <begin position="129"/>
        <end position="182"/>
    </location>
</feature>
<comment type="pathway">
    <text evidence="1 8">Metabolic intermediate biosynthesis; chorismate biosynthesis; chorismate from D-erythrose 4-phosphate and phosphoenolpyruvate: step 4/7.</text>
</comment>
<evidence type="ECO:0000259" key="11">
    <source>
        <dbReference type="Pfam" id="PF18317"/>
    </source>
</evidence>
<evidence type="ECO:0000256" key="7">
    <source>
        <dbReference type="ARBA" id="ARBA00049442"/>
    </source>
</evidence>
<comment type="caution">
    <text evidence="12">The sequence shown here is derived from an EMBL/GenBank/DDBJ whole genome shotgun (WGS) entry which is preliminary data.</text>
</comment>
<dbReference type="GO" id="GO:0019632">
    <property type="term" value="P:shikimate metabolic process"/>
    <property type="evidence" value="ECO:0007669"/>
    <property type="project" value="InterPro"/>
</dbReference>
<sequence>MLSGLEGLGNARLNSDTVIYGVLGHPVRQSKSPIMLNRAFQTAGVHAAYAAFDVAPERIGDALAGIRSLGFGGANVTIPHKVAVMGHLDEIDEAARVIGAVNTIVNKNGRLIGYNTDGIGYVRSLKQETGVSLKSKRILVLGAGGAARGVVYALLREHPASVAIANRTEQKALELAAALKDYGTVDSVPWSSCRQFSYDLIINTTPIGMHPNEDEWPADPACWPDAEVFSDLIYNPLETRFLQEAKRLGRTIHGGLGMFVYQGAYAFEYWTGMTAPVAEMRSAVLQSFEK</sequence>
<evidence type="ECO:0000256" key="4">
    <source>
        <dbReference type="ARBA" id="ARBA00022857"/>
    </source>
</evidence>
<feature type="binding site" evidence="8">
    <location>
        <begin position="142"/>
        <end position="146"/>
    </location>
    <ligand>
        <name>NADP(+)</name>
        <dbReference type="ChEBI" id="CHEBI:58349"/>
    </ligand>
</feature>
<evidence type="ECO:0000256" key="1">
    <source>
        <dbReference type="ARBA" id="ARBA00004871"/>
    </source>
</evidence>
<dbReference type="Pfam" id="PF01488">
    <property type="entry name" value="Shikimate_DH"/>
    <property type="match status" value="1"/>
</dbReference>
<comment type="similarity">
    <text evidence="8">Belongs to the shikimate dehydrogenase family.</text>
</comment>